<evidence type="ECO:0000256" key="4">
    <source>
        <dbReference type="ARBA" id="ARBA00023065"/>
    </source>
</evidence>
<comment type="similarity">
    <text evidence="1 5">Belongs to the V-ATPase C subunit family.</text>
</comment>
<comment type="function">
    <text evidence="5">Subunit of the V1 complex of vacuolar(H+)-ATPase (V-ATPase), a multisubunit enzyme composed of a peripheral complex (V1) that hydrolyzes ATP and a membrane integral complex (V0) that translocates protons. V-ATPase is responsible for acidifying and maintaining the pH of intracellular compartments and in some cell types, is targeted to the plasma membrane, where it is responsible for acidifying the extracellular environment. Subunit C is necessary for the assembly of the catalytic sector of the enzyme and is likely to have a specific function in its catalytic activity.</text>
</comment>
<evidence type="ECO:0000313" key="7">
    <source>
        <dbReference type="Proteomes" id="UP000011082"/>
    </source>
</evidence>
<evidence type="ECO:0000256" key="3">
    <source>
        <dbReference type="ARBA" id="ARBA00022781"/>
    </source>
</evidence>
<dbReference type="Proteomes" id="UP000011082">
    <property type="component" value="Unassembled WGS sequence"/>
</dbReference>
<dbReference type="InParanoid" id="L2GNU1"/>
<keyword evidence="3 5" id="KW-0375">Hydrogen ion transport</keyword>
<dbReference type="InterPro" id="IPR036132">
    <property type="entry name" value="Vac_ATP_synth_c_sf"/>
</dbReference>
<evidence type="ECO:0000256" key="5">
    <source>
        <dbReference type="RuleBase" id="RU364010"/>
    </source>
</evidence>
<dbReference type="AlphaFoldDB" id="L2GNU1"/>
<reference evidence="7" key="1">
    <citation type="submission" date="2011-05" db="EMBL/GenBank/DDBJ databases">
        <title>The genome sequence of Vittaforma corneae strain ATCC 50505.</title>
        <authorList>
            <consortium name="The Broad Institute Genome Sequencing Platform"/>
            <person name="Cuomo C."/>
            <person name="Didier E."/>
            <person name="Bowers L."/>
            <person name="Young S.K."/>
            <person name="Zeng Q."/>
            <person name="Gargeya S."/>
            <person name="Fitzgerald M."/>
            <person name="Haas B."/>
            <person name="Abouelleil A."/>
            <person name="Alvarado L."/>
            <person name="Arachchi H.M."/>
            <person name="Berlin A."/>
            <person name="Chapman S.B."/>
            <person name="Gearin G."/>
            <person name="Goldberg J."/>
            <person name="Griggs A."/>
            <person name="Gujja S."/>
            <person name="Hansen M."/>
            <person name="Heiman D."/>
            <person name="Howarth C."/>
            <person name="Larimer J."/>
            <person name="Lui A."/>
            <person name="MacDonald P.J.P."/>
            <person name="McCowen C."/>
            <person name="Montmayeur A."/>
            <person name="Murphy C."/>
            <person name="Neiman D."/>
            <person name="Pearson M."/>
            <person name="Priest M."/>
            <person name="Roberts A."/>
            <person name="Saif S."/>
            <person name="Shea T."/>
            <person name="Sisk P."/>
            <person name="Stolte C."/>
            <person name="Sykes S."/>
            <person name="Wortman J."/>
            <person name="Nusbaum C."/>
            <person name="Birren B."/>
        </authorList>
    </citation>
    <scope>NUCLEOTIDE SEQUENCE [LARGE SCALE GENOMIC DNA]</scope>
    <source>
        <strain evidence="7">ATCC 50505</strain>
    </source>
</reference>
<proteinExistence type="inferred from homology"/>
<sequence>MFSVLVVPTILASSEYAALTPVEEIHPFKLLIIEEKLDELMKSISKTIKEIERSTAGCNKNIMNDKILKYAWNLSNIPLKNFPVLIEHIECQIVDIQKSIADHISKINEVKARKTKSTKEVKSGVKTEQFLFIDCLYCLIDWRSRKKFGRLFDPKILIFIKKLENKAAYKVYCLKNEIEDIKQKIRDVLKKNVEFVDEHLIETSKEKKKDEEDIVYSNGDNTKLISVNLMPLLGQCLELCLFVAVLRGFVEILNKYGLPPDFKYKIMKSGSVEKELKKLKRKSKEENIHDMVAIVDLPF</sequence>
<name>L2GNU1_VITCO</name>
<keyword evidence="2 5" id="KW-0813">Transport</keyword>
<organism evidence="6 7">
    <name type="scientific">Vittaforma corneae (strain ATCC 50505)</name>
    <name type="common">Microsporidian parasite</name>
    <name type="synonym">Nosema corneum</name>
    <dbReference type="NCBI Taxonomy" id="993615"/>
    <lineage>
        <taxon>Eukaryota</taxon>
        <taxon>Fungi</taxon>
        <taxon>Fungi incertae sedis</taxon>
        <taxon>Microsporidia</taxon>
        <taxon>Nosematidae</taxon>
        <taxon>Vittaforma</taxon>
    </lineage>
</organism>
<keyword evidence="7" id="KW-1185">Reference proteome</keyword>
<evidence type="ECO:0000256" key="2">
    <source>
        <dbReference type="ARBA" id="ARBA00022448"/>
    </source>
</evidence>
<dbReference type="InterPro" id="IPR004907">
    <property type="entry name" value="ATPase_V1-cplx_csu"/>
</dbReference>
<dbReference type="EMBL" id="JH370131">
    <property type="protein sequence ID" value="ELA42553.1"/>
    <property type="molecule type" value="Genomic_DNA"/>
</dbReference>
<evidence type="ECO:0000313" key="6">
    <source>
        <dbReference type="EMBL" id="ELA42553.1"/>
    </source>
</evidence>
<dbReference type="GO" id="GO:0046961">
    <property type="term" value="F:proton-transporting ATPase activity, rotational mechanism"/>
    <property type="evidence" value="ECO:0007669"/>
    <property type="project" value="InterPro"/>
</dbReference>
<dbReference type="GeneID" id="19881023"/>
<dbReference type="GO" id="GO:0033180">
    <property type="term" value="C:proton-transporting V-type ATPase, V1 domain"/>
    <property type="evidence" value="ECO:0007669"/>
    <property type="project" value="InterPro"/>
</dbReference>
<dbReference type="VEuPathDB" id="MicrosporidiaDB:VICG_00305"/>
<accession>L2GNU1</accession>
<comment type="subunit">
    <text evidence="5">V-ATPase is a heteromultimeric enzyme composed of a peripheral catalytic V1 complex (components A to H) attached to an integral membrane V0 proton pore complex.</text>
</comment>
<protein>
    <recommendedName>
        <fullName evidence="5">V-type proton ATPase subunit C</fullName>
    </recommendedName>
</protein>
<dbReference type="SUPFAM" id="SSF118203">
    <property type="entry name" value="Vacuolar ATP synthase subunit C"/>
    <property type="match status" value="1"/>
</dbReference>
<gene>
    <name evidence="6" type="ORF">VICG_00305</name>
</gene>
<dbReference type="Pfam" id="PF03223">
    <property type="entry name" value="V-ATPase_C"/>
    <property type="match status" value="1"/>
</dbReference>
<dbReference type="HOGENOM" id="CLU_931273_0_0_1"/>
<evidence type="ECO:0000256" key="1">
    <source>
        <dbReference type="ARBA" id="ARBA00006138"/>
    </source>
</evidence>
<dbReference type="RefSeq" id="XP_007603758.1">
    <property type="nucleotide sequence ID" value="XM_007603696.1"/>
</dbReference>
<keyword evidence="4 5" id="KW-0406">Ion transport</keyword>